<dbReference type="RefSeq" id="WP_183978205.1">
    <property type="nucleotide sequence ID" value="NZ_JACHEB010000007.1"/>
</dbReference>
<evidence type="ECO:0000313" key="2">
    <source>
        <dbReference type="EMBL" id="MBB5329586.1"/>
    </source>
</evidence>
<dbReference type="Proteomes" id="UP000535182">
    <property type="component" value="Unassembled WGS sequence"/>
</dbReference>
<gene>
    <name evidence="2" type="ORF">HDF14_003208</name>
</gene>
<feature type="transmembrane region" description="Helical" evidence="1">
    <location>
        <begin position="7"/>
        <end position="25"/>
    </location>
</feature>
<proteinExistence type="predicted"/>
<dbReference type="AlphaFoldDB" id="A0A9X0U4L4"/>
<evidence type="ECO:0000313" key="3">
    <source>
        <dbReference type="Proteomes" id="UP000535182"/>
    </source>
</evidence>
<evidence type="ECO:0000256" key="1">
    <source>
        <dbReference type="SAM" id="Phobius"/>
    </source>
</evidence>
<reference evidence="2 3" key="1">
    <citation type="submission" date="2020-08" db="EMBL/GenBank/DDBJ databases">
        <title>Genomic Encyclopedia of Type Strains, Phase IV (KMG-V): Genome sequencing to study the core and pangenomes of soil and plant-associated prokaryotes.</title>
        <authorList>
            <person name="Whitman W."/>
        </authorList>
    </citation>
    <scope>NUCLEOTIDE SEQUENCE [LARGE SCALE GENOMIC DNA]</scope>
    <source>
        <strain evidence="2 3">X5P2</strain>
    </source>
</reference>
<keyword evidence="1" id="KW-0472">Membrane</keyword>
<protein>
    <submittedName>
        <fullName evidence="2">Glucan phosphoethanolaminetransferase (Alkaline phosphatase superfamily)</fullName>
    </submittedName>
</protein>
<keyword evidence="1" id="KW-0812">Transmembrane</keyword>
<feature type="transmembrane region" description="Helical" evidence="1">
    <location>
        <begin position="31"/>
        <end position="54"/>
    </location>
</feature>
<comment type="caution">
    <text evidence="2">The sequence shown here is derived from an EMBL/GenBank/DDBJ whole genome shotgun (WGS) entry which is preliminary data.</text>
</comment>
<organism evidence="2 3">
    <name type="scientific">Tunturiibacter gelidiferens</name>
    <dbReference type="NCBI Taxonomy" id="3069689"/>
    <lineage>
        <taxon>Bacteria</taxon>
        <taxon>Pseudomonadati</taxon>
        <taxon>Acidobacteriota</taxon>
        <taxon>Terriglobia</taxon>
        <taxon>Terriglobales</taxon>
        <taxon>Acidobacteriaceae</taxon>
        <taxon>Tunturiibacter</taxon>
    </lineage>
</organism>
<sequence>MAGMIHLILWLAMMAVFICGVIGIVRLANKLWAVSTALGWAVLIVLMFVLAAALGAGNQLIKHLG</sequence>
<accession>A0A9X0U4L4</accession>
<keyword evidence="1" id="KW-1133">Transmembrane helix</keyword>
<keyword evidence="3" id="KW-1185">Reference proteome</keyword>
<name>A0A9X0U4L4_9BACT</name>
<dbReference type="EMBL" id="JACHEB010000007">
    <property type="protein sequence ID" value="MBB5329586.1"/>
    <property type="molecule type" value="Genomic_DNA"/>
</dbReference>